<keyword evidence="4 7" id="KW-0812">Transmembrane</keyword>
<keyword evidence="5 7" id="KW-0472">Membrane</keyword>
<evidence type="ECO:0000256" key="4">
    <source>
        <dbReference type="ARBA" id="ARBA00022692"/>
    </source>
</evidence>
<dbReference type="InterPro" id="IPR036942">
    <property type="entry name" value="Beta-barrel_TonB_sf"/>
</dbReference>
<keyword evidence="6 7" id="KW-0998">Cell outer membrane</keyword>
<organism evidence="9 10">
    <name type="scientific">Mucilaginibacter jinjuensis</name>
    <dbReference type="NCBI Taxonomy" id="1176721"/>
    <lineage>
        <taxon>Bacteria</taxon>
        <taxon>Pseudomonadati</taxon>
        <taxon>Bacteroidota</taxon>
        <taxon>Sphingobacteriia</taxon>
        <taxon>Sphingobacteriales</taxon>
        <taxon>Sphingobacteriaceae</taxon>
        <taxon>Mucilaginibacter</taxon>
    </lineage>
</organism>
<dbReference type="InterPro" id="IPR039426">
    <property type="entry name" value="TonB-dep_rcpt-like"/>
</dbReference>
<evidence type="ECO:0000256" key="1">
    <source>
        <dbReference type="ARBA" id="ARBA00004571"/>
    </source>
</evidence>
<dbReference type="Gene3D" id="2.40.170.20">
    <property type="entry name" value="TonB-dependent receptor, beta-barrel domain"/>
    <property type="match status" value="1"/>
</dbReference>
<accession>A0ABY7T1V3</accession>
<proteinExistence type="inferred from homology"/>
<dbReference type="EMBL" id="CP117167">
    <property type="protein sequence ID" value="WCT10425.1"/>
    <property type="molecule type" value="Genomic_DNA"/>
</dbReference>
<evidence type="ECO:0000256" key="2">
    <source>
        <dbReference type="ARBA" id="ARBA00022448"/>
    </source>
</evidence>
<dbReference type="RefSeq" id="WP_273628613.1">
    <property type="nucleotide sequence ID" value="NZ_CP117167.1"/>
</dbReference>
<dbReference type="InterPro" id="IPR037066">
    <property type="entry name" value="Plug_dom_sf"/>
</dbReference>
<dbReference type="SUPFAM" id="SSF56935">
    <property type="entry name" value="Porins"/>
    <property type="match status" value="1"/>
</dbReference>
<dbReference type="Gene3D" id="2.170.130.10">
    <property type="entry name" value="TonB-dependent receptor, plug domain"/>
    <property type="match status" value="1"/>
</dbReference>
<reference evidence="9 10" key="1">
    <citation type="submission" date="2023-02" db="EMBL/GenBank/DDBJ databases">
        <title>Genome sequence of Mucilaginibacter jinjuensis strain KACC 16571.</title>
        <authorList>
            <person name="Kim S."/>
            <person name="Heo J."/>
            <person name="Kwon S.-W."/>
        </authorList>
    </citation>
    <scope>NUCLEOTIDE SEQUENCE [LARGE SCALE GENOMIC DNA]</scope>
    <source>
        <strain evidence="9 10">KACC 16571</strain>
    </source>
</reference>
<evidence type="ECO:0000313" key="9">
    <source>
        <dbReference type="EMBL" id="WCT10425.1"/>
    </source>
</evidence>
<dbReference type="Gene3D" id="2.60.40.1120">
    <property type="entry name" value="Carboxypeptidase-like, regulatory domain"/>
    <property type="match status" value="1"/>
</dbReference>
<dbReference type="NCBIfam" id="TIGR04056">
    <property type="entry name" value="OMP_RagA_SusC"/>
    <property type="match status" value="1"/>
</dbReference>
<evidence type="ECO:0000259" key="8">
    <source>
        <dbReference type="Pfam" id="PF07715"/>
    </source>
</evidence>
<keyword evidence="10" id="KW-1185">Reference proteome</keyword>
<comment type="subcellular location">
    <subcellularLocation>
        <location evidence="1 7">Cell outer membrane</location>
        <topology evidence="1 7">Multi-pass membrane protein</topology>
    </subcellularLocation>
</comment>
<dbReference type="Pfam" id="PF07715">
    <property type="entry name" value="Plug"/>
    <property type="match status" value="1"/>
</dbReference>
<gene>
    <name evidence="9" type="ORF">PQO05_16945</name>
</gene>
<name>A0ABY7T1V3_9SPHI</name>
<comment type="similarity">
    <text evidence="7">Belongs to the TonB-dependent receptor family.</text>
</comment>
<dbReference type="PROSITE" id="PS52016">
    <property type="entry name" value="TONB_DEPENDENT_REC_3"/>
    <property type="match status" value="1"/>
</dbReference>
<feature type="domain" description="TonB-dependent receptor plug" evidence="8">
    <location>
        <begin position="115"/>
        <end position="235"/>
    </location>
</feature>
<dbReference type="NCBIfam" id="TIGR04057">
    <property type="entry name" value="SusC_RagA_signa"/>
    <property type="match status" value="1"/>
</dbReference>
<sequence>MRRLLFMLFFTWSVIQCLGQNRVIKGKVTDEKGQPLPGVTVTAKQTTQRIATNTDGNYTITLNGNVNVLVFTFVGYQPQEVNIAGKATADVKMLPAASSTLDEVIVTALNIPREKKSLGYAIQSVNVNDMTEARSQNISDLLDGKVSGLQIITSGQPTGSTRVVIRGANSITGNNQPLYVVDGVPIDNNDSNGQVGNLDYGNNAADLNPDDIENIQVLKGPNAAALYGSRAANGAILITTKKGKKNSGLGISYNGNYMASRVLQFPDLQYIYGEGTGGRMNGTLVGPLGSGVIQAGTSGSPARNWGSPMLGQPYLTYNGLLSTYSPQEEAVTGLFKVGGTSTQNVSLTNADDKSSFRISYTRTDANDVVQNQNVVSKNNFQLTGSRQFAPFLRIETRLQYIQETVKNRTYRNEDPANPLNYINNAVLSIPLESLIPWKDANGNAILGGGNTSIENPYWDINENSNKDTHNTLIGGVTAYIKIFKDLQFRAQESGDLLWGNRYTFIQKGSLSNIPGSYNEFQQNNKVWNTEGLFLYNKHLKDFSIVANLGGNLRYTNYYNTQTGTASLAVHDVKNLSNTTSIYTANESLVRSQVNSVYGTASVGYKDFVFVDVTGRNDWSSTLPAANASFFYPSVSGSFVFTELWKNIPPSILSFGKIRASIAKVGNDTSPYNLYSLFGNGGSFNGINYVTFDQLLKNSNLKPELTTSTEIGLELHFLNNRITLDGDVYKSKSVNQILTGFTPPEFGFNQQIINAGSVQNKGIELSLSGTPIRSKNFSWDAIYNFSANRNKVLSLAPGISSILLGQAVTGSVYAEVGKPIGVIRAQDQAYSSDGKALIVPSTGVPYYTTINPVLGNASPSALMSFGSTFKYKRLSFNFLVSSRIGGSIYSGTSFRYFTSGISSQTLQGRDAWLFSDGVLGENGNEQNGTTSIYNLAYPDAARVKGSIFPGYAPLLNANGQPVLDANGNMIANLNAPNTRYISPQTYWQQVGGHIGHLYTYDASYVKLTQVILSYQLNQRWLPHVFKAASVSLVGRNLWIIFQKTPKGIDPESAASSGNGQGLEMGGSLPYASYGVDLKLSF</sequence>
<dbReference type="InterPro" id="IPR008969">
    <property type="entry name" value="CarboxyPept-like_regulatory"/>
</dbReference>
<keyword evidence="2 7" id="KW-0813">Transport</keyword>
<evidence type="ECO:0000256" key="5">
    <source>
        <dbReference type="ARBA" id="ARBA00023136"/>
    </source>
</evidence>
<evidence type="ECO:0000313" key="10">
    <source>
        <dbReference type="Proteomes" id="UP001216139"/>
    </source>
</evidence>
<dbReference type="Pfam" id="PF13715">
    <property type="entry name" value="CarbopepD_reg_2"/>
    <property type="match status" value="1"/>
</dbReference>
<dbReference type="InterPro" id="IPR023997">
    <property type="entry name" value="TonB-dep_OMP_SusC/RagA_CS"/>
</dbReference>
<evidence type="ECO:0000256" key="3">
    <source>
        <dbReference type="ARBA" id="ARBA00022452"/>
    </source>
</evidence>
<evidence type="ECO:0000256" key="6">
    <source>
        <dbReference type="ARBA" id="ARBA00023237"/>
    </source>
</evidence>
<dbReference type="SUPFAM" id="SSF49464">
    <property type="entry name" value="Carboxypeptidase regulatory domain-like"/>
    <property type="match status" value="1"/>
</dbReference>
<dbReference type="InterPro" id="IPR023996">
    <property type="entry name" value="TonB-dep_OMP_SusC/RagA"/>
</dbReference>
<protein>
    <submittedName>
        <fullName evidence="9">SusC/RagA family TonB-linked outer membrane protein</fullName>
    </submittedName>
</protein>
<dbReference type="Proteomes" id="UP001216139">
    <property type="component" value="Chromosome"/>
</dbReference>
<dbReference type="InterPro" id="IPR012910">
    <property type="entry name" value="Plug_dom"/>
</dbReference>
<keyword evidence="3 7" id="KW-1134">Transmembrane beta strand</keyword>
<evidence type="ECO:0000256" key="7">
    <source>
        <dbReference type="PROSITE-ProRule" id="PRU01360"/>
    </source>
</evidence>